<dbReference type="InterPro" id="IPR050490">
    <property type="entry name" value="Bact_solute-bd_prot1"/>
</dbReference>
<proteinExistence type="inferred from homology"/>
<protein>
    <submittedName>
        <fullName evidence="4">Carbohydrate ABC transporter substrate-binding protein (CUT1 family)</fullName>
    </submittedName>
</protein>
<dbReference type="InterPro" id="IPR006059">
    <property type="entry name" value="SBP"/>
</dbReference>
<evidence type="ECO:0000313" key="4">
    <source>
        <dbReference type="EMBL" id="PXW55619.1"/>
    </source>
</evidence>
<dbReference type="EMBL" id="QJJK01000009">
    <property type="protein sequence ID" value="PXW55619.1"/>
    <property type="molecule type" value="Genomic_DNA"/>
</dbReference>
<dbReference type="SUPFAM" id="SSF53850">
    <property type="entry name" value="Periplasmic binding protein-like II"/>
    <property type="match status" value="1"/>
</dbReference>
<dbReference type="PANTHER" id="PTHR43649">
    <property type="entry name" value="ARABINOSE-BINDING PROTEIN-RELATED"/>
    <property type="match status" value="1"/>
</dbReference>
<evidence type="ECO:0000256" key="1">
    <source>
        <dbReference type="ARBA" id="ARBA00004418"/>
    </source>
</evidence>
<sequence length="436" mass="47758">MVSQHWESHISRSGRVRRPSRFAAVIGRLASATALACLLGVSAADAGEINYPSFQWTEPTYGAFMKELKADFEKNNPGIKVKDTFIPYSSFADQMFVDISSGNAPDVLTAFDPDFKRYIDADLLEPLNPYLDAAGLKLEDFIAPEQLAVSNGKIYGIPFASNPRALFVNTQMLKSAGLELPKNFEDFQKIVKALRDPKQQTFGLALSAYSGSASQQFLEYAPIVASFGARFFTDGKPSADTPEMLKALTFYKSVVDQNLVPKGAKFEVFRPMFVNGKIAMYAAGPFMAAVTQAGNLETYKNITTVPLMLGNGKPITVTSFLAIPKSSQNKEETAKFLMTLLQEKWQGRLVELASVIPGRKNMIPAAYLKSNPWFETFNTLASEAVSYAPAGVEQYGSDIIAIIGKRIEAMLFGGVSAQDTTKLIQSDLVAFMATKR</sequence>
<comment type="subcellular location">
    <subcellularLocation>
        <location evidence="1">Periplasm</location>
    </subcellularLocation>
</comment>
<dbReference type="CDD" id="cd13585">
    <property type="entry name" value="PBP2_TMBP_like"/>
    <property type="match status" value="1"/>
</dbReference>
<accession>A0A2V3U0K6</accession>
<keyword evidence="5" id="KW-1185">Reference proteome</keyword>
<dbReference type="AlphaFoldDB" id="A0A2V3U0K6"/>
<comment type="similarity">
    <text evidence="2">Belongs to the bacterial solute-binding protein 1 family.</text>
</comment>
<reference evidence="4 5" key="1">
    <citation type="submission" date="2018-05" db="EMBL/GenBank/DDBJ databases">
        <title>Genomic Encyclopedia of Type Strains, Phase IV (KMG-IV): sequencing the most valuable type-strain genomes for metagenomic binning, comparative biology and taxonomic classification.</title>
        <authorList>
            <person name="Goeker M."/>
        </authorList>
    </citation>
    <scope>NUCLEOTIDE SEQUENCE [LARGE SCALE GENOMIC DNA]</scope>
    <source>
        <strain evidence="4 5">DSM 6462</strain>
    </source>
</reference>
<comment type="caution">
    <text evidence="4">The sequence shown here is derived from an EMBL/GenBank/DDBJ whole genome shotgun (WGS) entry which is preliminary data.</text>
</comment>
<dbReference type="Proteomes" id="UP000248021">
    <property type="component" value="Unassembled WGS sequence"/>
</dbReference>
<gene>
    <name evidence="4" type="ORF">C7450_10926</name>
</gene>
<organism evidence="4 5">
    <name type="scientific">Chelatococcus asaccharovorans</name>
    <dbReference type="NCBI Taxonomy" id="28210"/>
    <lineage>
        <taxon>Bacteria</taxon>
        <taxon>Pseudomonadati</taxon>
        <taxon>Pseudomonadota</taxon>
        <taxon>Alphaproteobacteria</taxon>
        <taxon>Hyphomicrobiales</taxon>
        <taxon>Chelatococcaceae</taxon>
        <taxon>Chelatococcus</taxon>
    </lineage>
</organism>
<evidence type="ECO:0000256" key="2">
    <source>
        <dbReference type="ARBA" id="ARBA00008520"/>
    </source>
</evidence>
<dbReference type="Pfam" id="PF01547">
    <property type="entry name" value="SBP_bac_1"/>
    <property type="match status" value="1"/>
</dbReference>
<name>A0A2V3U0K6_9HYPH</name>
<keyword evidence="3" id="KW-0574">Periplasm</keyword>
<evidence type="ECO:0000256" key="3">
    <source>
        <dbReference type="ARBA" id="ARBA00022764"/>
    </source>
</evidence>
<dbReference type="GO" id="GO:0042597">
    <property type="term" value="C:periplasmic space"/>
    <property type="evidence" value="ECO:0007669"/>
    <property type="project" value="UniProtKB-SubCell"/>
</dbReference>
<dbReference type="PANTHER" id="PTHR43649:SF12">
    <property type="entry name" value="DIACETYLCHITOBIOSE BINDING PROTEIN DASA"/>
    <property type="match status" value="1"/>
</dbReference>
<evidence type="ECO:0000313" key="5">
    <source>
        <dbReference type="Proteomes" id="UP000248021"/>
    </source>
</evidence>
<dbReference type="Gene3D" id="3.40.190.10">
    <property type="entry name" value="Periplasmic binding protein-like II"/>
    <property type="match status" value="1"/>
</dbReference>